<keyword evidence="2" id="KW-1185">Reference proteome</keyword>
<proteinExistence type="predicted"/>
<protein>
    <submittedName>
        <fullName evidence="1">Uncharacterized protein</fullName>
    </submittedName>
</protein>
<evidence type="ECO:0000313" key="1">
    <source>
        <dbReference type="EMBL" id="MET3560700.1"/>
    </source>
</evidence>
<name>A0ABV2FQ50_9HYPH</name>
<dbReference type="Proteomes" id="UP001549112">
    <property type="component" value="Unassembled WGS sequence"/>
</dbReference>
<dbReference type="EMBL" id="JBEPLT010000017">
    <property type="protein sequence ID" value="MET3560700.1"/>
    <property type="molecule type" value="Genomic_DNA"/>
</dbReference>
<accession>A0ABV2FQ50</accession>
<evidence type="ECO:0000313" key="2">
    <source>
        <dbReference type="Proteomes" id="UP001549112"/>
    </source>
</evidence>
<sequence length="50" mass="5414">MLLMNRLHARAVVILGAGKQNDGASLLPHKREDGVHNGFYAILFTAVVAK</sequence>
<organism evidence="1 2">
    <name type="scientific">Bartonella japonica</name>
    <dbReference type="NCBI Taxonomy" id="357761"/>
    <lineage>
        <taxon>Bacteria</taxon>
        <taxon>Pseudomonadati</taxon>
        <taxon>Pseudomonadota</taxon>
        <taxon>Alphaproteobacteria</taxon>
        <taxon>Hyphomicrobiales</taxon>
        <taxon>Bartonellaceae</taxon>
        <taxon>Bartonella</taxon>
    </lineage>
</organism>
<comment type="caution">
    <text evidence="1">The sequence shown here is derived from an EMBL/GenBank/DDBJ whole genome shotgun (WGS) entry which is preliminary data.</text>
</comment>
<gene>
    <name evidence="1" type="ORF">ABID39_001408</name>
</gene>
<reference evidence="1 2" key="1">
    <citation type="submission" date="2024-06" db="EMBL/GenBank/DDBJ databases">
        <title>Genomic Encyclopedia of Type Strains, Phase IV (KMG-IV): sequencing the most valuable type-strain genomes for metagenomic binning, comparative biology and taxonomic classification.</title>
        <authorList>
            <person name="Goeker M."/>
        </authorList>
    </citation>
    <scope>NUCLEOTIDE SEQUENCE [LARGE SCALE GENOMIC DNA]</scope>
    <source>
        <strain evidence="1 2">DSM 23650</strain>
    </source>
</reference>